<dbReference type="GO" id="GO:0006260">
    <property type="term" value="P:DNA replication"/>
    <property type="evidence" value="ECO:0007669"/>
    <property type="project" value="InterPro"/>
</dbReference>
<feature type="domain" description="Plasmid replication protein RepL" evidence="1">
    <location>
        <begin position="34"/>
        <end position="164"/>
    </location>
</feature>
<keyword evidence="3" id="KW-1185">Reference proteome</keyword>
<reference evidence="2 3" key="1">
    <citation type="journal article" date="2006" name="Genome Res.">
        <title>Massive genome erosion and functional adaptations provide insights into the symbiotic lifestyle of Sodalis glossinidius in the tsetse host.</title>
        <authorList>
            <person name="Toh H."/>
            <person name="Weiss B.L."/>
            <person name="Perkin S.A.H."/>
            <person name="Yamashita A."/>
            <person name="Oshima K."/>
            <person name="Hattori M."/>
            <person name="Aksoy S."/>
        </authorList>
    </citation>
    <scope>NUCLEOTIDE SEQUENCE [LARGE SCALE GENOMIC DNA]</scope>
    <source>
        <strain evidence="3">morsitans</strain>
    </source>
</reference>
<organism evidence="2 3">
    <name type="scientific">Sodalis glossinidius (strain morsitans)</name>
    <dbReference type="NCBI Taxonomy" id="343509"/>
    <lineage>
        <taxon>Bacteria</taxon>
        <taxon>Pseudomonadati</taxon>
        <taxon>Pseudomonadota</taxon>
        <taxon>Gammaproteobacteria</taxon>
        <taxon>Enterobacterales</taxon>
        <taxon>Bruguierivoracaceae</taxon>
        <taxon>Sodalis</taxon>
    </lineage>
</organism>
<dbReference type="Proteomes" id="UP000001932">
    <property type="component" value="Plasmid pSG3"/>
</dbReference>
<evidence type="ECO:0000313" key="2">
    <source>
        <dbReference type="EMBL" id="BAE75790.1"/>
    </source>
</evidence>
<protein>
    <submittedName>
        <fullName evidence="2">Replication protein</fullName>
    </submittedName>
</protein>
<keyword evidence="2" id="KW-0614">Plasmid</keyword>
<dbReference type="AlphaFoldDB" id="Q2NPY5"/>
<name>Q2NPY5_SODGM</name>
<dbReference type="GO" id="GO:0006276">
    <property type="term" value="P:plasmid maintenance"/>
    <property type="evidence" value="ECO:0007669"/>
    <property type="project" value="InterPro"/>
</dbReference>
<dbReference type="InterPro" id="IPR008813">
    <property type="entry name" value="Plasmid_replication_RepL"/>
</dbReference>
<sequence>MEEVRYESNPFLENMIIPLGRKTVKLSPLGRDDNVLVNQLTGEVCGTHVATYKKVDSQCFVKLFTENIGLAFNLKSAGIKALTVLVFIVQKSAMNKDVVNLDSYTLKEFLKFNDRMMLSMTTFRRGLVELEEAKIIAKALRKGHFFINPNFVFNGDRIAFSTILEKENAMLSN</sequence>
<dbReference type="EMBL" id="AP008235">
    <property type="protein sequence ID" value="BAE75790.1"/>
    <property type="molecule type" value="Genomic_DNA"/>
</dbReference>
<dbReference type="RefSeq" id="WP_011279280.1">
    <property type="nucleotide sequence ID" value="NC_007715.1"/>
</dbReference>
<dbReference type="HOGENOM" id="CLU_110601_0_0_6"/>
<dbReference type="Pfam" id="PF05732">
    <property type="entry name" value="RepL"/>
    <property type="match status" value="1"/>
</dbReference>
<proteinExistence type="predicted"/>
<dbReference type="OrthoDB" id="7924799at2"/>
<geneLocation type="plasmid" evidence="2 3">
    <name>pSG3</name>
</geneLocation>
<dbReference type="KEGG" id="sgl:SGP3_0006"/>
<evidence type="ECO:0000313" key="3">
    <source>
        <dbReference type="Proteomes" id="UP000001932"/>
    </source>
</evidence>
<evidence type="ECO:0000259" key="1">
    <source>
        <dbReference type="Pfam" id="PF05732"/>
    </source>
</evidence>
<gene>
    <name evidence="2" type="ordered locus">SGP3_0006</name>
</gene>
<dbReference type="BioCyc" id="SGLO343509:SGP1_RS22760-MONOMER"/>
<accession>Q2NPY5</accession>